<keyword evidence="3" id="KW-1185">Reference proteome</keyword>
<dbReference type="SUPFAM" id="SSF54523">
    <property type="entry name" value="Pili subunits"/>
    <property type="match status" value="1"/>
</dbReference>
<organism evidence="2 3">
    <name type="scientific">Nitrincola iocasae</name>
    <dbReference type="NCBI Taxonomy" id="2614693"/>
    <lineage>
        <taxon>Bacteria</taxon>
        <taxon>Pseudomonadati</taxon>
        <taxon>Pseudomonadota</taxon>
        <taxon>Gammaproteobacteria</taxon>
        <taxon>Oceanospirillales</taxon>
        <taxon>Oceanospirillaceae</taxon>
        <taxon>Nitrincola</taxon>
    </lineage>
</organism>
<dbReference type="Proteomes" id="UP000325606">
    <property type="component" value="Chromosome"/>
</dbReference>
<feature type="transmembrane region" description="Helical" evidence="1">
    <location>
        <begin position="12"/>
        <end position="31"/>
    </location>
</feature>
<keyword evidence="1" id="KW-0472">Membrane</keyword>
<dbReference type="AlphaFoldDB" id="A0A5J6LHP0"/>
<accession>A0A5J6LHP0</accession>
<evidence type="ECO:0000256" key="1">
    <source>
        <dbReference type="SAM" id="Phobius"/>
    </source>
</evidence>
<evidence type="ECO:0000313" key="3">
    <source>
        <dbReference type="Proteomes" id="UP000325606"/>
    </source>
</evidence>
<reference evidence="2 3" key="1">
    <citation type="submission" date="2019-09" db="EMBL/GenBank/DDBJ databases">
        <title>Nitrincola iocasae sp. nov., a bacterium isolated from the sediment collected at a cold seep field in South China Sea.</title>
        <authorList>
            <person name="Zhang H."/>
            <person name="Wang H."/>
            <person name="Li C."/>
        </authorList>
    </citation>
    <scope>NUCLEOTIDE SEQUENCE [LARGE SCALE GENOMIC DNA]</scope>
    <source>
        <strain evidence="2 3">KXZD1103</strain>
    </source>
</reference>
<name>A0A5J6LHP0_9GAMM</name>
<sequence>MRQENRYSNGIRLLELVIIVILIGILATLGIHRISAMQTEARQLLVENFAQSLQLAGTMTYMQTSAVGELGNPDYQLVSQGLGQGDSIQVSYGYPAIENTDNLMRLFDQLSGRWHFSTNGEWLNARVDNLSDCAVAYRPPHQPTEQPQVVKQIQGC</sequence>
<proteinExistence type="predicted"/>
<keyword evidence="1" id="KW-1133">Transmembrane helix</keyword>
<dbReference type="KEGG" id="nik:F5I99_17365"/>
<dbReference type="Gene3D" id="3.30.700.10">
    <property type="entry name" value="Glycoprotein, Type 4 Pilin"/>
    <property type="match status" value="1"/>
</dbReference>
<evidence type="ECO:0008006" key="4">
    <source>
        <dbReference type="Google" id="ProtNLM"/>
    </source>
</evidence>
<evidence type="ECO:0000313" key="2">
    <source>
        <dbReference type="EMBL" id="QEW08119.1"/>
    </source>
</evidence>
<protein>
    <recommendedName>
        <fullName evidence="4">Type 4 secretion system PilS N-terminal domain-containing protein</fullName>
    </recommendedName>
</protein>
<dbReference type="EMBL" id="CP044222">
    <property type="protein sequence ID" value="QEW08119.1"/>
    <property type="molecule type" value="Genomic_DNA"/>
</dbReference>
<gene>
    <name evidence="2" type="ORF">F5I99_17365</name>
</gene>
<keyword evidence="1" id="KW-0812">Transmembrane</keyword>
<dbReference type="InterPro" id="IPR045584">
    <property type="entry name" value="Pilin-like"/>
</dbReference>
<dbReference type="RefSeq" id="WP_151058224.1">
    <property type="nucleotide sequence ID" value="NZ_CP044222.1"/>
</dbReference>